<name>A0A371PYM5_STRIH</name>
<comment type="caution">
    <text evidence="2">The sequence shown here is derived from an EMBL/GenBank/DDBJ whole genome shotgun (WGS) entry which is preliminary data.</text>
</comment>
<reference evidence="2 3" key="1">
    <citation type="submission" date="2018-08" db="EMBL/GenBank/DDBJ databases">
        <title>Streptomyces NEAU-D10 sp. nov., a novel Actinomycete isolated from soil.</title>
        <authorList>
            <person name="Jin L."/>
        </authorList>
    </citation>
    <scope>NUCLEOTIDE SEQUENCE [LARGE SCALE GENOMIC DNA]</scope>
    <source>
        <strain evidence="2 3">NEAU-D10</strain>
    </source>
</reference>
<evidence type="ECO:0000313" key="2">
    <source>
        <dbReference type="EMBL" id="REK87565.1"/>
    </source>
</evidence>
<protein>
    <recommendedName>
        <fullName evidence="4">Lipoprotein</fullName>
    </recommendedName>
</protein>
<dbReference type="RefSeq" id="WP_128509666.1">
    <property type="nucleotide sequence ID" value="NZ_QUAC01000209.1"/>
</dbReference>
<feature type="signal peptide" evidence="1">
    <location>
        <begin position="1"/>
        <end position="19"/>
    </location>
</feature>
<sequence>MNKPTAVATVFVLALTAVGTTGCGSPEQPHIEGPAPSPTQAFGPVYVSDSEAHPLSRPTSFGVTEFTGVSQLSWRSWGTAKAVATGRVSGNWCIPHCPANGYPATVELTRLQRHENVSYYTRAVVRSSHLPPDQAAELRRVRLPVPES</sequence>
<feature type="chain" id="PRO_5038677670" description="Lipoprotein" evidence="1">
    <location>
        <begin position="20"/>
        <end position="148"/>
    </location>
</feature>
<organism evidence="2 3">
    <name type="scientific">Streptomyces inhibens</name>
    <dbReference type="NCBI Taxonomy" id="2293571"/>
    <lineage>
        <taxon>Bacteria</taxon>
        <taxon>Bacillati</taxon>
        <taxon>Actinomycetota</taxon>
        <taxon>Actinomycetes</taxon>
        <taxon>Kitasatosporales</taxon>
        <taxon>Streptomycetaceae</taxon>
        <taxon>Streptomyces</taxon>
    </lineage>
</organism>
<proteinExistence type="predicted"/>
<evidence type="ECO:0008006" key="4">
    <source>
        <dbReference type="Google" id="ProtNLM"/>
    </source>
</evidence>
<gene>
    <name evidence="2" type="ORF">DY245_26180</name>
</gene>
<accession>A0A371PYM5</accession>
<keyword evidence="1" id="KW-0732">Signal</keyword>
<dbReference type="OrthoDB" id="4205682at2"/>
<dbReference type="Proteomes" id="UP000262477">
    <property type="component" value="Unassembled WGS sequence"/>
</dbReference>
<dbReference type="PROSITE" id="PS51257">
    <property type="entry name" value="PROKAR_LIPOPROTEIN"/>
    <property type="match status" value="1"/>
</dbReference>
<keyword evidence="3" id="KW-1185">Reference proteome</keyword>
<evidence type="ECO:0000313" key="3">
    <source>
        <dbReference type="Proteomes" id="UP000262477"/>
    </source>
</evidence>
<evidence type="ECO:0000256" key="1">
    <source>
        <dbReference type="SAM" id="SignalP"/>
    </source>
</evidence>
<dbReference type="EMBL" id="QUAC01000209">
    <property type="protein sequence ID" value="REK87565.1"/>
    <property type="molecule type" value="Genomic_DNA"/>
</dbReference>
<dbReference type="AlphaFoldDB" id="A0A371PYM5"/>